<dbReference type="OMA" id="DEQCAPP"/>
<dbReference type="AlphaFoldDB" id="A0A284RMN1"/>
<feature type="chain" id="PRO_5012922114" description="Disintegrin domain-containing protein" evidence="2">
    <location>
        <begin position="32"/>
        <end position="293"/>
    </location>
</feature>
<proteinExistence type="predicted"/>
<protein>
    <recommendedName>
        <fullName evidence="5">Disintegrin domain-containing protein</fullName>
    </recommendedName>
</protein>
<dbReference type="EMBL" id="FUEG01000011">
    <property type="protein sequence ID" value="SJL09981.1"/>
    <property type="molecule type" value="Genomic_DNA"/>
</dbReference>
<organism evidence="3 4">
    <name type="scientific">Armillaria ostoyae</name>
    <name type="common">Armillaria root rot fungus</name>
    <dbReference type="NCBI Taxonomy" id="47428"/>
    <lineage>
        <taxon>Eukaryota</taxon>
        <taxon>Fungi</taxon>
        <taxon>Dikarya</taxon>
        <taxon>Basidiomycota</taxon>
        <taxon>Agaricomycotina</taxon>
        <taxon>Agaricomycetes</taxon>
        <taxon>Agaricomycetidae</taxon>
        <taxon>Agaricales</taxon>
        <taxon>Marasmiineae</taxon>
        <taxon>Physalacriaceae</taxon>
        <taxon>Armillaria</taxon>
    </lineage>
</organism>
<keyword evidence="4" id="KW-1185">Reference proteome</keyword>
<evidence type="ECO:0000313" key="3">
    <source>
        <dbReference type="EMBL" id="SJL09981.1"/>
    </source>
</evidence>
<feature type="signal peptide" evidence="2">
    <location>
        <begin position="1"/>
        <end position="31"/>
    </location>
</feature>
<name>A0A284RMN1_ARMOS</name>
<dbReference type="Proteomes" id="UP000219338">
    <property type="component" value="Unassembled WGS sequence"/>
</dbReference>
<evidence type="ECO:0000256" key="1">
    <source>
        <dbReference type="SAM" id="Phobius"/>
    </source>
</evidence>
<keyword evidence="1" id="KW-0472">Membrane</keyword>
<keyword evidence="1" id="KW-0812">Transmembrane</keyword>
<reference evidence="4" key="1">
    <citation type="journal article" date="2017" name="Nat. Ecol. Evol.">
        <title>Genome expansion and lineage-specific genetic innovations in the forest pathogenic fungi Armillaria.</title>
        <authorList>
            <person name="Sipos G."/>
            <person name="Prasanna A.N."/>
            <person name="Walter M.C."/>
            <person name="O'Connor E."/>
            <person name="Balint B."/>
            <person name="Krizsan K."/>
            <person name="Kiss B."/>
            <person name="Hess J."/>
            <person name="Varga T."/>
            <person name="Slot J."/>
            <person name="Riley R."/>
            <person name="Boka B."/>
            <person name="Rigling D."/>
            <person name="Barry K."/>
            <person name="Lee J."/>
            <person name="Mihaltcheva S."/>
            <person name="LaButti K."/>
            <person name="Lipzen A."/>
            <person name="Waldron R."/>
            <person name="Moloney N.M."/>
            <person name="Sperisen C."/>
            <person name="Kredics L."/>
            <person name="Vagvoelgyi C."/>
            <person name="Patrignani A."/>
            <person name="Fitzpatrick D."/>
            <person name="Nagy I."/>
            <person name="Doyle S."/>
            <person name="Anderson J.B."/>
            <person name="Grigoriev I.V."/>
            <person name="Gueldener U."/>
            <person name="Muensterkoetter M."/>
            <person name="Nagy L.G."/>
        </authorList>
    </citation>
    <scope>NUCLEOTIDE SEQUENCE [LARGE SCALE GENOMIC DNA]</scope>
    <source>
        <strain evidence="4">C18/9</strain>
    </source>
</reference>
<dbReference type="OrthoDB" id="195231at2759"/>
<evidence type="ECO:0000256" key="2">
    <source>
        <dbReference type="SAM" id="SignalP"/>
    </source>
</evidence>
<feature type="transmembrane region" description="Helical" evidence="1">
    <location>
        <begin position="227"/>
        <end position="250"/>
    </location>
</feature>
<accession>A0A284RMN1</accession>
<dbReference type="STRING" id="47428.A0A284RMN1"/>
<keyword evidence="1" id="KW-1133">Transmembrane helix</keyword>
<gene>
    <name evidence="3" type="ORF">ARMOST_13363</name>
</gene>
<evidence type="ECO:0000313" key="4">
    <source>
        <dbReference type="Proteomes" id="UP000219338"/>
    </source>
</evidence>
<evidence type="ECO:0008006" key="5">
    <source>
        <dbReference type="Google" id="ProtNLM"/>
    </source>
</evidence>
<keyword evidence="2" id="KW-0732">Signal</keyword>
<sequence>MVSSFTHFAFLFSRFFLEGSVLGSGANCSSSRDHVDPVSLKFISECSYMTYCSAAQNGTCLPRCCRRDEFPFGYSEQDVLPPLCYAGTFCPDEGNGCWPLVAVGGACQLNRDEQCAPPFLWADPTSDMDGSLCLKSTCMYTNGTLGQPCIAENTTYQDNFNGQQYTNTIIRDNCKAPDYYCGQASMVCEAARALRYPCQAHEECVSRNCARGFCADPPEAPLKIQSWQYALTAICIIGILVVTVMLLALVHKRNRLQHYRELREYYDEQLGLRRAIISLHSAAASEVYSDKTL</sequence>